<proteinExistence type="predicted"/>
<sequence>PDDAPANASAAGAPTLQPPPTPATNATDSPEPAAAPAPTAEDASPLSLPWIIGGLLALAVLAAAFLLRRRRPTAEPLAEPAAEPLADPVAPPAAPPPPADTVRLTPAAAAARAPASAPAERPWLDMDMTVSQARYSLMGVTISYSLILHNRGDRPAQDVLVRGLLGNGGAQQQALLNGFFTGDDGLPLHSVVSIASGETLQLAGELRLPPDQIVPVTMGQRSLLIPLAAFDAAYRWGPQDGDPVEQGRTARAFIVGQEQEPPAERLAPLRLDQGPRQYRRPAARAAAELTPA</sequence>
<organism evidence="3 4">
    <name type="scientific">Sphingobium cupriresistens LL01</name>
    <dbReference type="NCBI Taxonomy" id="1420583"/>
    <lineage>
        <taxon>Bacteria</taxon>
        <taxon>Pseudomonadati</taxon>
        <taxon>Pseudomonadota</taxon>
        <taxon>Alphaproteobacteria</taxon>
        <taxon>Sphingomonadales</taxon>
        <taxon>Sphingomonadaceae</taxon>
        <taxon>Sphingobium</taxon>
    </lineage>
</organism>
<feature type="compositionally biased region" description="Low complexity" evidence="1">
    <location>
        <begin position="23"/>
        <end position="42"/>
    </location>
</feature>
<keyword evidence="2" id="KW-1133">Transmembrane helix</keyword>
<feature type="transmembrane region" description="Helical" evidence="2">
    <location>
        <begin position="48"/>
        <end position="67"/>
    </location>
</feature>
<keyword evidence="2" id="KW-0812">Transmembrane</keyword>
<feature type="compositionally biased region" description="Low complexity" evidence="1">
    <location>
        <begin position="1"/>
        <end position="15"/>
    </location>
</feature>
<feature type="compositionally biased region" description="Low complexity" evidence="1">
    <location>
        <begin position="78"/>
        <end position="88"/>
    </location>
</feature>
<dbReference type="PATRIC" id="fig|1420583.3.peg.2985"/>
<dbReference type="STRING" id="1420583.V473_15945"/>
<keyword evidence="4" id="KW-1185">Reference proteome</keyword>
<reference evidence="3 4" key="1">
    <citation type="journal article" date="2015" name="G3 (Bethesda)">
        <title>Insights into Ongoing Evolution of the Hexachlorocyclohexane Catabolic Pathway from Comparative Genomics of Ten Sphingomonadaceae Strains.</title>
        <authorList>
            <person name="Pearce S.L."/>
            <person name="Oakeshott J.G."/>
            <person name="Pandey G."/>
        </authorList>
    </citation>
    <scope>NUCLEOTIDE SEQUENCE [LARGE SCALE GENOMIC DNA]</scope>
    <source>
        <strain evidence="3 4">LL01</strain>
    </source>
</reference>
<evidence type="ECO:0000256" key="1">
    <source>
        <dbReference type="SAM" id="MobiDB-lite"/>
    </source>
</evidence>
<feature type="region of interest" description="Disordered" evidence="1">
    <location>
        <begin position="257"/>
        <end position="292"/>
    </location>
</feature>
<evidence type="ECO:0000256" key="2">
    <source>
        <dbReference type="SAM" id="Phobius"/>
    </source>
</evidence>
<protein>
    <submittedName>
        <fullName evidence="3">Uncharacterized protein</fullName>
    </submittedName>
</protein>
<name>A0A0J7XP38_9SPHN</name>
<gene>
    <name evidence="3" type="ORF">V473_15945</name>
</gene>
<dbReference type="RefSeq" id="WP_244884427.1">
    <property type="nucleotide sequence ID" value="NZ_KQ130435.1"/>
</dbReference>
<accession>A0A0J7XP38</accession>
<feature type="non-terminal residue" evidence="3">
    <location>
        <position position="1"/>
    </location>
</feature>
<evidence type="ECO:0000313" key="4">
    <source>
        <dbReference type="Proteomes" id="UP000052232"/>
    </source>
</evidence>
<keyword evidence="2" id="KW-0472">Membrane</keyword>
<feature type="region of interest" description="Disordered" evidence="1">
    <location>
        <begin position="1"/>
        <end position="42"/>
    </location>
</feature>
<dbReference type="Proteomes" id="UP000052232">
    <property type="component" value="Unassembled WGS sequence"/>
</dbReference>
<comment type="caution">
    <text evidence="3">The sequence shown here is derived from an EMBL/GenBank/DDBJ whole genome shotgun (WGS) entry which is preliminary data.</text>
</comment>
<feature type="compositionally biased region" description="Low complexity" evidence="1">
    <location>
        <begin position="283"/>
        <end position="292"/>
    </location>
</feature>
<dbReference type="EMBL" id="JACT01000004">
    <property type="protein sequence ID" value="KMS53716.1"/>
    <property type="molecule type" value="Genomic_DNA"/>
</dbReference>
<feature type="region of interest" description="Disordered" evidence="1">
    <location>
        <begin position="78"/>
        <end position="118"/>
    </location>
</feature>
<feature type="compositionally biased region" description="Pro residues" evidence="1">
    <location>
        <begin position="89"/>
        <end position="99"/>
    </location>
</feature>
<dbReference type="AlphaFoldDB" id="A0A0J7XP38"/>
<feature type="compositionally biased region" description="Low complexity" evidence="1">
    <location>
        <begin position="100"/>
        <end position="118"/>
    </location>
</feature>
<evidence type="ECO:0000313" key="3">
    <source>
        <dbReference type="EMBL" id="KMS53716.1"/>
    </source>
</evidence>